<gene>
    <name evidence="1" type="ORF">CMN54_04795</name>
</gene>
<comment type="caution">
    <text evidence="1">The sequence shown here is derived from an EMBL/GenBank/DDBJ whole genome shotgun (WGS) entry which is preliminary data.</text>
</comment>
<dbReference type="Gene3D" id="3.30.70.100">
    <property type="match status" value="1"/>
</dbReference>
<proteinExistence type="predicted"/>
<sequence>MAVVERYCWQPTDVEEFVRLHREFHDKHLKKAGASDMILWQDRSNWNVYIAEVWFENFAALDRWDAHFETEEAKEFRVQINAAATLIERVQYTRIDY</sequence>
<dbReference type="Proteomes" id="UP000226525">
    <property type="component" value="Unassembled WGS sequence"/>
</dbReference>
<dbReference type="AlphaFoldDB" id="A0A2D6YI05"/>
<organism evidence="1 2">
    <name type="scientific">SAR324 cluster bacterium</name>
    <dbReference type="NCBI Taxonomy" id="2024889"/>
    <lineage>
        <taxon>Bacteria</taxon>
        <taxon>Deltaproteobacteria</taxon>
        <taxon>SAR324 cluster</taxon>
    </lineage>
</organism>
<evidence type="ECO:0008006" key="3">
    <source>
        <dbReference type="Google" id="ProtNLM"/>
    </source>
</evidence>
<protein>
    <recommendedName>
        <fullName evidence="3">ABM domain-containing protein</fullName>
    </recommendedName>
</protein>
<dbReference type="SUPFAM" id="SSF54909">
    <property type="entry name" value="Dimeric alpha+beta barrel"/>
    <property type="match status" value="1"/>
</dbReference>
<evidence type="ECO:0000313" key="2">
    <source>
        <dbReference type="Proteomes" id="UP000226525"/>
    </source>
</evidence>
<reference evidence="2" key="1">
    <citation type="submission" date="2017-09" db="EMBL/GenBank/DDBJ databases">
        <title>The Reconstruction of 2,631 Draft Metagenome-Assembled Genomes from the Global Oceans.</title>
        <authorList>
            <person name="Tully B.J."/>
            <person name="Graham E.D."/>
            <person name="Heidelberg J.F."/>
        </authorList>
    </citation>
    <scope>NUCLEOTIDE SEQUENCE [LARGE SCALE GENOMIC DNA]</scope>
</reference>
<dbReference type="EMBL" id="NZEX01000049">
    <property type="protein sequence ID" value="MAH62762.1"/>
    <property type="molecule type" value="Genomic_DNA"/>
</dbReference>
<accession>A0A2D6YI05</accession>
<dbReference type="InterPro" id="IPR011008">
    <property type="entry name" value="Dimeric_a/b-barrel"/>
</dbReference>
<name>A0A2D6YI05_9DELT</name>
<evidence type="ECO:0000313" key="1">
    <source>
        <dbReference type="EMBL" id="MAH62762.1"/>
    </source>
</evidence>